<feature type="compositionally biased region" description="Basic and acidic residues" evidence="1">
    <location>
        <begin position="70"/>
        <end position="81"/>
    </location>
</feature>
<keyword evidence="2" id="KW-0732">Signal</keyword>
<accession>A0A2M4D832</accession>
<evidence type="ECO:0000256" key="1">
    <source>
        <dbReference type="SAM" id="MobiDB-lite"/>
    </source>
</evidence>
<dbReference type="AlphaFoldDB" id="A0A2M4D832"/>
<reference evidence="3" key="1">
    <citation type="submission" date="2018-01" db="EMBL/GenBank/DDBJ databases">
        <title>An insight into the sialome of Amazonian anophelines.</title>
        <authorList>
            <person name="Ribeiro J.M."/>
            <person name="Scarpassa V."/>
            <person name="Calvo E."/>
        </authorList>
    </citation>
    <scope>NUCLEOTIDE SEQUENCE</scope>
</reference>
<name>A0A2M4D832_ANODA</name>
<protein>
    <submittedName>
        <fullName evidence="3">Putative secreted protein</fullName>
    </submittedName>
</protein>
<feature type="chain" id="PRO_5014656457" evidence="2">
    <location>
        <begin position="17"/>
        <end position="81"/>
    </location>
</feature>
<feature type="region of interest" description="Disordered" evidence="1">
    <location>
        <begin position="61"/>
        <end position="81"/>
    </location>
</feature>
<proteinExistence type="predicted"/>
<dbReference type="EMBL" id="GGFL01009473">
    <property type="protein sequence ID" value="MBW73651.1"/>
    <property type="molecule type" value="Transcribed_RNA"/>
</dbReference>
<evidence type="ECO:0000256" key="2">
    <source>
        <dbReference type="SAM" id="SignalP"/>
    </source>
</evidence>
<feature type="signal peptide" evidence="2">
    <location>
        <begin position="1"/>
        <end position="16"/>
    </location>
</feature>
<organism evidence="3">
    <name type="scientific">Anopheles darlingi</name>
    <name type="common">Mosquito</name>
    <dbReference type="NCBI Taxonomy" id="43151"/>
    <lineage>
        <taxon>Eukaryota</taxon>
        <taxon>Metazoa</taxon>
        <taxon>Ecdysozoa</taxon>
        <taxon>Arthropoda</taxon>
        <taxon>Hexapoda</taxon>
        <taxon>Insecta</taxon>
        <taxon>Pterygota</taxon>
        <taxon>Neoptera</taxon>
        <taxon>Endopterygota</taxon>
        <taxon>Diptera</taxon>
        <taxon>Nematocera</taxon>
        <taxon>Culicoidea</taxon>
        <taxon>Culicidae</taxon>
        <taxon>Anophelinae</taxon>
        <taxon>Anopheles</taxon>
    </lineage>
</organism>
<evidence type="ECO:0000313" key="3">
    <source>
        <dbReference type="EMBL" id="MBW73651.1"/>
    </source>
</evidence>
<sequence>MTLVGPLACVCVCVWATHFTSFDLVLETAAYKKAYNEDDDHDDDKMMMCLVRCGVVCFSEFGSPQNTPTRARERQKVPRGR</sequence>